<feature type="compositionally biased region" description="Basic and acidic residues" evidence="1">
    <location>
        <begin position="249"/>
        <end position="266"/>
    </location>
</feature>
<dbReference type="Pfam" id="PF07839">
    <property type="entry name" value="CaM_binding"/>
    <property type="match status" value="1"/>
</dbReference>
<accession>A0A7J0FXX3</accession>
<feature type="compositionally biased region" description="Low complexity" evidence="1">
    <location>
        <begin position="191"/>
        <end position="201"/>
    </location>
</feature>
<organism evidence="3 4">
    <name type="scientific">Actinidia rufa</name>
    <dbReference type="NCBI Taxonomy" id="165716"/>
    <lineage>
        <taxon>Eukaryota</taxon>
        <taxon>Viridiplantae</taxon>
        <taxon>Streptophyta</taxon>
        <taxon>Embryophyta</taxon>
        <taxon>Tracheophyta</taxon>
        <taxon>Spermatophyta</taxon>
        <taxon>Magnoliopsida</taxon>
        <taxon>eudicotyledons</taxon>
        <taxon>Gunneridae</taxon>
        <taxon>Pentapetalae</taxon>
        <taxon>asterids</taxon>
        <taxon>Ericales</taxon>
        <taxon>Actinidiaceae</taxon>
        <taxon>Actinidia</taxon>
    </lineage>
</organism>
<feature type="compositionally biased region" description="Basic and acidic residues" evidence="1">
    <location>
        <begin position="103"/>
        <end position="119"/>
    </location>
</feature>
<dbReference type="PANTHER" id="PTHR33349:SF41">
    <property type="entry name" value="EMB|CAB62594.1"/>
    <property type="match status" value="1"/>
</dbReference>
<dbReference type="PANTHER" id="PTHR33349">
    <property type="entry name" value="EMB|CAB62594.1"/>
    <property type="match status" value="1"/>
</dbReference>
<dbReference type="OrthoDB" id="766386at2759"/>
<evidence type="ECO:0000313" key="4">
    <source>
        <dbReference type="Proteomes" id="UP000585474"/>
    </source>
</evidence>
<feature type="compositionally biased region" description="Low complexity" evidence="1">
    <location>
        <begin position="371"/>
        <end position="383"/>
    </location>
</feature>
<feature type="compositionally biased region" description="Basic and acidic residues" evidence="1">
    <location>
        <begin position="277"/>
        <end position="297"/>
    </location>
</feature>
<dbReference type="SMART" id="SM01054">
    <property type="entry name" value="CaM_binding"/>
    <property type="match status" value="1"/>
</dbReference>
<gene>
    <name evidence="3" type="ORF">Acr_16g0001630</name>
</gene>
<evidence type="ECO:0000313" key="3">
    <source>
        <dbReference type="EMBL" id="GFZ03539.1"/>
    </source>
</evidence>
<dbReference type="EMBL" id="BJWL01000016">
    <property type="protein sequence ID" value="GFZ03539.1"/>
    <property type="molecule type" value="Genomic_DNA"/>
</dbReference>
<keyword evidence="4" id="KW-1185">Reference proteome</keyword>
<proteinExistence type="predicted"/>
<feature type="domain" description="Calmodulin-binding" evidence="2">
    <location>
        <begin position="461"/>
        <end position="575"/>
    </location>
</feature>
<feature type="compositionally biased region" description="Basic and acidic residues" evidence="1">
    <location>
        <begin position="73"/>
        <end position="83"/>
    </location>
</feature>
<name>A0A7J0FXX3_9ERIC</name>
<dbReference type="Proteomes" id="UP000585474">
    <property type="component" value="Unassembled WGS sequence"/>
</dbReference>
<feature type="compositionally biased region" description="Polar residues" evidence="1">
    <location>
        <begin position="334"/>
        <end position="343"/>
    </location>
</feature>
<feature type="compositionally biased region" description="Basic residues" evidence="1">
    <location>
        <begin position="145"/>
        <end position="154"/>
    </location>
</feature>
<feature type="compositionally biased region" description="Basic and acidic residues" evidence="1">
    <location>
        <begin position="169"/>
        <end position="186"/>
    </location>
</feature>
<comment type="caution">
    <text evidence="3">The sequence shown here is derived from an EMBL/GenBank/DDBJ whole genome shotgun (WGS) entry which is preliminary data.</text>
</comment>
<feature type="region of interest" description="Disordered" evidence="1">
    <location>
        <begin position="65"/>
        <end position="121"/>
    </location>
</feature>
<feature type="region of interest" description="Disordered" evidence="1">
    <location>
        <begin position="142"/>
        <end position="452"/>
    </location>
</feature>
<dbReference type="AlphaFoldDB" id="A0A7J0FXX3"/>
<evidence type="ECO:0000256" key="1">
    <source>
        <dbReference type="SAM" id="MobiDB-lite"/>
    </source>
</evidence>
<sequence length="587" mass="64417">MAEEKIDISENPEKIVIKGDHTRRNSTGNLRISKRMKVLPRYLSDSVSSCHDYCKYGIKHELEKKPRNSVPKRITERSGKDQDQVENVNLEAKKKKSVISRRPLGDSKSKTTEERKIAKENTPVLAKKTAALVDSRIQTTEEHKITKKSTHVLAKKMSVSSKPVFSPGDRNDVSAKHTSDSRDKTLQTKPSSFSTPGSLSSRRYREIVPHKAVGDVQVSPAGGSRSRGQSDIITSKEIKVSRVGSDISTSKEMKGSKVGKKSDLLRPRVSPSPKPSTKRESMAKSECRREPKQESHVKSQRSISKAESKQPVEENAPEKTLYVIETKPDDPTVGLTQNGNGTAPSSQNPSQSPPSTKSRRLRYTRNGIPISRSSSSSSLSSGKKSLRLIKTGNSKAESSSSSLSLLSSSSSASESMNSDGSDPTAEGSGTKSEKQIASHKADHTSRPRQVRKVISTDKIGSPRKLHFTRGKVIEIQARNESPRRLRFKQRKVLDENQNGKADTEARKLKQVVAIGDLPGSETKPTNVVLRHQDVEGKKGGQILLNNVIEETANKLEQTRKSKVKALVGAFETLISLHDTNSSAVKGT</sequence>
<reference evidence="3 4" key="1">
    <citation type="submission" date="2019-07" db="EMBL/GenBank/DDBJ databases">
        <title>De Novo Assembly of kiwifruit Actinidia rufa.</title>
        <authorList>
            <person name="Sugita-Konishi S."/>
            <person name="Sato K."/>
            <person name="Mori E."/>
            <person name="Abe Y."/>
            <person name="Kisaki G."/>
            <person name="Hamano K."/>
            <person name="Suezawa K."/>
            <person name="Otani M."/>
            <person name="Fukuda T."/>
            <person name="Manabe T."/>
            <person name="Gomi K."/>
            <person name="Tabuchi M."/>
            <person name="Akimitsu K."/>
            <person name="Kataoka I."/>
        </authorList>
    </citation>
    <scope>NUCLEOTIDE SEQUENCE [LARGE SCALE GENOMIC DNA]</scope>
    <source>
        <strain evidence="4">cv. Fuchu</strain>
    </source>
</reference>
<dbReference type="GO" id="GO:0005516">
    <property type="term" value="F:calmodulin binding"/>
    <property type="evidence" value="ECO:0007669"/>
    <property type="project" value="InterPro"/>
</dbReference>
<feature type="compositionally biased region" description="Low complexity" evidence="1">
    <location>
        <begin position="344"/>
        <end position="355"/>
    </location>
</feature>
<protein>
    <submittedName>
        <fullName evidence="3">Plant calmodulin-binding protein-like protein</fullName>
    </submittedName>
</protein>
<evidence type="ECO:0000259" key="2">
    <source>
        <dbReference type="SMART" id="SM01054"/>
    </source>
</evidence>
<feature type="compositionally biased region" description="Basic and acidic residues" evidence="1">
    <location>
        <begin position="431"/>
        <end position="445"/>
    </location>
</feature>
<feature type="compositionally biased region" description="Basic and acidic residues" evidence="1">
    <location>
        <begin position="203"/>
        <end position="213"/>
    </location>
</feature>
<feature type="compositionally biased region" description="Low complexity" evidence="1">
    <location>
        <begin position="396"/>
        <end position="415"/>
    </location>
</feature>
<dbReference type="InterPro" id="IPR012417">
    <property type="entry name" value="CaM-bd_dom_pln"/>
</dbReference>